<dbReference type="OrthoDB" id="3210235at2"/>
<dbReference type="GO" id="GO:0003700">
    <property type="term" value="F:DNA-binding transcription factor activity"/>
    <property type="evidence" value="ECO:0007669"/>
    <property type="project" value="TreeGrafter"/>
</dbReference>
<reference evidence="5 6" key="1">
    <citation type="submission" date="2019-06" db="EMBL/GenBank/DDBJ databases">
        <title>Draft genome of Streptomyces sedi sp. JCM16909.</title>
        <authorList>
            <person name="Klykleung N."/>
            <person name="Tanasupawat S."/>
            <person name="Kudo T."/>
            <person name="Yuki M."/>
            <person name="Ohkuma M."/>
        </authorList>
    </citation>
    <scope>NUCLEOTIDE SEQUENCE [LARGE SCALE GENOMIC DNA]</scope>
    <source>
        <strain evidence="5 6">JCM 16909</strain>
    </source>
</reference>
<dbReference type="InterPro" id="IPR001647">
    <property type="entry name" value="HTH_TetR"/>
</dbReference>
<dbReference type="Proteomes" id="UP000311713">
    <property type="component" value="Unassembled WGS sequence"/>
</dbReference>
<dbReference type="InterPro" id="IPR041678">
    <property type="entry name" value="TetR_C_16"/>
</dbReference>
<dbReference type="RefSeq" id="WP_139647146.1">
    <property type="nucleotide sequence ID" value="NZ_BAAAZS010000023.1"/>
</dbReference>
<dbReference type="Gene3D" id="1.10.357.10">
    <property type="entry name" value="Tetracycline Repressor, domain 2"/>
    <property type="match status" value="1"/>
</dbReference>
<dbReference type="AlphaFoldDB" id="A0A5C4UWF9"/>
<dbReference type="Pfam" id="PF00440">
    <property type="entry name" value="TetR_N"/>
    <property type="match status" value="1"/>
</dbReference>
<dbReference type="PRINTS" id="PR00455">
    <property type="entry name" value="HTHTETR"/>
</dbReference>
<proteinExistence type="predicted"/>
<keyword evidence="6" id="KW-1185">Reference proteome</keyword>
<dbReference type="InterPro" id="IPR036271">
    <property type="entry name" value="Tet_transcr_reg_TetR-rel_C_sf"/>
</dbReference>
<dbReference type="InterPro" id="IPR009057">
    <property type="entry name" value="Homeodomain-like_sf"/>
</dbReference>
<organism evidence="5 6">
    <name type="scientific">Streptomyces sedi</name>
    <dbReference type="NCBI Taxonomy" id="555059"/>
    <lineage>
        <taxon>Bacteria</taxon>
        <taxon>Bacillati</taxon>
        <taxon>Actinomycetota</taxon>
        <taxon>Actinomycetes</taxon>
        <taxon>Kitasatosporales</taxon>
        <taxon>Streptomycetaceae</taxon>
        <taxon>Streptomyces</taxon>
    </lineage>
</organism>
<evidence type="ECO:0000256" key="3">
    <source>
        <dbReference type="SAM" id="MobiDB-lite"/>
    </source>
</evidence>
<dbReference type="PANTHER" id="PTHR30055:SF235">
    <property type="entry name" value="TRANSCRIPTIONAL REGULATORY PROTEIN"/>
    <property type="match status" value="1"/>
</dbReference>
<feature type="domain" description="HTH tetR-type" evidence="4">
    <location>
        <begin position="22"/>
        <end position="82"/>
    </location>
</feature>
<dbReference type="PROSITE" id="PS01081">
    <property type="entry name" value="HTH_TETR_1"/>
    <property type="match status" value="1"/>
</dbReference>
<dbReference type="Pfam" id="PF17920">
    <property type="entry name" value="TetR_C_16"/>
    <property type="match status" value="1"/>
</dbReference>
<dbReference type="InterPro" id="IPR050109">
    <property type="entry name" value="HTH-type_TetR-like_transc_reg"/>
</dbReference>
<accession>A0A5C4UWF9</accession>
<gene>
    <name evidence="5" type="ORF">FH715_19695</name>
</gene>
<protein>
    <submittedName>
        <fullName evidence="5">TetR/AcrR family transcriptional regulator</fullName>
    </submittedName>
</protein>
<name>A0A5C4UWF9_9ACTN</name>
<dbReference type="SUPFAM" id="SSF46689">
    <property type="entry name" value="Homeodomain-like"/>
    <property type="match status" value="1"/>
</dbReference>
<feature type="compositionally biased region" description="Basic residues" evidence="3">
    <location>
        <begin position="1"/>
        <end position="12"/>
    </location>
</feature>
<dbReference type="InterPro" id="IPR023772">
    <property type="entry name" value="DNA-bd_HTH_TetR-type_CS"/>
</dbReference>
<sequence>MSTASGRRRGRPSRAESENGAPGARERILDSARAEFARRGYDLASVRAIARGADVTPALVHHYFGTKEQVFAAAVHAAVEVAARAFAETEPAGPDGFGEVFTRMFFGIWENPTTRGPLLALFRSAAHNDTAAAIFRLAITDQLLSRVAGALPGPDAELRAELAAMQLVGVVLGRYVLGLEPLASTEAEVLIQRLAPVVQHHFTGPATTF</sequence>
<dbReference type="PROSITE" id="PS50977">
    <property type="entry name" value="HTH_TETR_2"/>
    <property type="match status" value="1"/>
</dbReference>
<dbReference type="EMBL" id="VDGT01000015">
    <property type="protein sequence ID" value="TNM28004.1"/>
    <property type="molecule type" value="Genomic_DNA"/>
</dbReference>
<keyword evidence="1 2" id="KW-0238">DNA-binding</keyword>
<evidence type="ECO:0000313" key="6">
    <source>
        <dbReference type="Proteomes" id="UP000311713"/>
    </source>
</evidence>
<comment type="caution">
    <text evidence="5">The sequence shown here is derived from an EMBL/GenBank/DDBJ whole genome shotgun (WGS) entry which is preliminary data.</text>
</comment>
<evidence type="ECO:0000259" key="4">
    <source>
        <dbReference type="PROSITE" id="PS50977"/>
    </source>
</evidence>
<dbReference type="GO" id="GO:0000976">
    <property type="term" value="F:transcription cis-regulatory region binding"/>
    <property type="evidence" value="ECO:0007669"/>
    <property type="project" value="TreeGrafter"/>
</dbReference>
<evidence type="ECO:0000256" key="1">
    <source>
        <dbReference type="ARBA" id="ARBA00023125"/>
    </source>
</evidence>
<evidence type="ECO:0000256" key="2">
    <source>
        <dbReference type="PROSITE-ProRule" id="PRU00335"/>
    </source>
</evidence>
<dbReference type="Gene3D" id="1.10.10.60">
    <property type="entry name" value="Homeodomain-like"/>
    <property type="match status" value="1"/>
</dbReference>
<feature type="region of interest" description="Disordered" evidence="3">
    <location>
        <begin position="1"/>
        <end position="24"/>
    </location>
</feature>
<feature type="DNA-binding region" description="H-T-H motif" evidence="2">
    <location>
        <begin position="45"/>
        <end position="64"/>
    </location>
</feature>
<dbReference type="SUPFAM" id="SSF48498">
    <property type="entry name" value="Tetracyclin repressor-like, C-terminal domain"/>
    <property type="match status" value="1"/>
</dbReference>
<dbReference type="PANTHER" id="PTHR30055">
    <property type="entry name" value="HTH-TYPE TRANSCRIPTIONAL REGULATOR RUTR"/>
    <property type="match status" value="1"/>
</dbReference>
<evidence type="ECO:0000313" key="5">
    <source>
        <dbReference type="EMBL" id="TNM28004.1"/>
    </source>
</evidence>